<comment type="caution">
    <text evidence="1">The sequence shown here is derived from an EMBL/GenBank/DDBJ whole genome shotgun (WGS) entry which is preliminary data.</text>
</comment>
<dbReference type="OrthoDB" id="5424209at2759"/>
<proteinExistence type="predicted"/>
<evidence type="ECO:0000313" key="2">
    <source>
        <dbReference type="Proteomes" id="UP000772434"/>
    </source>
</evidence>
<dbReference type="Proteomes" id="UP000772434">
    <property type="component" value="Unassembled WGS sequence"/>
</dbReference>
<keyword evidence="2" id="KW-1185">Reference proteome</keyword>
<dbReference type="EMBL" id="JADNRY010000248">
    <property type="protein sequence ID" value="KAF9060350.1"/>
    <property type="molecule type" value="Genomic_DNA"/>
</dbReference>
<sequence length="505" mass="56604">MSHLSDYPYAFTDFFGSGTPCVFKTGPSWPIAVGPESQKIVRAARPIYSNHLIAPTWLETAWAISARLDELQVNWNTINPLAYANAGEAALICDFVITIGVQPRSLAYAAAVAAANAIHEILQATGFPEIQVAFIESVYRRRSGPQLMSFNPLFDSVGIPALRKPFTPTLGLAIAPLKSPHLEGTGGLFFCPNTEEGDKGVAVLTCAHVTHPPPLFENKNYTRKNDTQPREDIILLGTGSYDNAVMAIMKFIGDQTIAISTWEATLVRLPQPTDDEPKGITSKRKELMDLITAATNKIEDANQLHAEVTKHFTTTASRVIGFVLHCAKIEVGEHRFMYDWSFIQMDEDKIEWKEFQRNKLFVGGNKTNVDWVNYMFPQAHDRRDFHMPEDMLLQLKDYVPEEEFRNPQNLDIHNVRTLLAVKNGRSTGTTYGRVNGLESITRHYSEHGVAQIALEYIVCGYDTVTAKNDKFSNVGDSSSFVAGRDGRVIAGIIVIQELRRWWWFH</sequence>
<dbReference type="AlphaFoldDB" id="A0A9P5PDU6"/>
<protein>
    <submittedName>
        <fullName evidence="1">Uncharacterized protein</fullName>
    </submittedName>
</protein>
<accession>A0A9P5PDU6</accession>
<reference evidence="1" key="1">
    <citation type="submission" date="2020-11" db="EMBL/GenBank/DDBJ databases">
        <authorList>
            <consortium name="DOE Joint Genome Institute"/>
            <person name="Ahrendt S."/>
            <person name="Riley R."/>
            <person name="Andreopoulos W."/>
            <person name="Labutti K."/>
            <person name="Pangilinan J."/>
            <person name="Ruiz-Duenas F.J."/>
            <person name="Barrasa J.M."/>
            <person name="Sanchez-Garcia M."/>
            <person name="Camarero S."/>
            <person name="Miyauchi S."/>
            <person name="Serrano A."/>
            <person name="Linde D."/>
            <person name="Babiker R."/>
            <person name="Drula E."/>
            <person name="Ayuso-Fernandez I."/>
            <person name="Pacheco R."/>
            <person name="Padilla G."/>
            <person name="Ferreira P."/>
            <person name="Barriuso J."/>
            <person name="Kellner H."/>
            <person name="Castanera R."/>
            <person name="Alfaro M."/>
            <person name="Ramirez L."/>
            <person name="Pisabarro A.G."/>
            <person name="Kuo A."/>
            <person name="Tritt A."/>
            <person name="Lipzen A."/>
            <person name="He G."/>
            <person name="Yan M."/>
            <person name="Ng V."/>
            <person name="Cullen D."/>
            <person name="Martin F."/>
            <person name="Rosso M.-N."/>
            <person name="Henrissat B."/>
            <person name="Hibbett D."/>
            <person name="Martinez A.T."/>
            <person name="Grigoriev I.V."/>
        </authorList>
    </citation>
    <scope>NUCLEOTIDE SEQUENCE</scope>
    <source>
        <strain evidence="1">AH 40177</strain>
    </source>
</reference>
<gene>
    <name evidence="1" type="ORF">BDP27DRAFT_1236975</name>
</gene>
<name>A0A9P5PDU6_9AGAR</name>
<evidence type="ECO:0000313" key="1">
    <source>
        <dbReference type="EMBL" id="KAF9060350.1"/>
    </source>
</evidence>
<organism evidence="1 2">
    <name type="scientific">Rhodocollybia butyracea</name>
    <dbReference type="NCBI Taxonomy" id="206335"/>
    <lineage>
        <taxon>Eukaryota</taxon>
        <taxon>Fungi</taxon>
        <taxon>Dikarya</taxon>
        <taxon>Basidiomycota</taxon>
        <taxon>Agaricomycotina</taxon>
        <taxon>Agaricomycetes</taxon>
        <taxon>Agaricomycetidae</taxon>
        <taxon>Agaricales</taxon>
        <taxon>Marasmiineae</taxon>
        <taxon>Omphalotaceae</taxon>
        <taxon>Rhodocollybia</taxon>
    </lineage>
</organism>